<dbReference type="GO" id="GO:0032259">
    <property type="term" value="P:methylation"/>
    <property type="evidence" value="ECO:0007669"/>
    <property type="project" value="UniProtKB-KW"/>
</dbReference>
<name>A0A839JVZ3_9FIRM</name>
<keyword evidence="2" id="KW-0812">Transmembrane</keyword>
<dbReference type="InterPro" id="IPR029063">
    <property type="entry name" value="SAM-dependent_MTases_sf"/>
</dbReference>
<reference evidence="4 5" key="1">
    <citation type="submission" date="2020-07" db="EMBL/GenBank/DDBJ databases">
        <title>Characterization and genome sequencing of isolate MD1, a novel member within the family Lachnospiraceae.</title>
        <authorList>
            <person name="Rettenmaier R."/>
            <person name="Di Bello L."/>
            <person name="Zinser C."/>
            <person name="Scheitz K."/>
            <person name="Liebl W."/>
            <person name="Zverlov V."/>
        </authorList>
    </citation>
    <scope>NUCLEOTIDE SEQUENCE [LARGE SCALE GENOMIC DNA]</scope>
    <source>
        <strain evidence="4 5">MD1</strain>
    </source>
</reference>
<dbReference type="Pfam" id="PF08241">
    <property type="entry name" value="Methyltransf_11"/>
    <property type="match status" value="1"/>
</dbReference>
<gene>
    <name evidence="4" type="ORF">H0486_00800</name>
</gene>
<organism evidence="4 5">
    <name type="scientific">Variimorphobacter saccharofermentans</name>
    <dbReference type="NCBI Taxonomy" id="2755051"/>
    <lineage>
        <taxon>Bacteria</taxon>
        <taxon>Bacillati</taxon>
        <taxon>Bacillota</taxon>
        <taxon>Clostridia</taxon>
        <taxon>Lachnospirales</taxon>
        <taxon>Lachnospiraceae</taxon>
        <taxon>Variimorphobacter</taxon>
    </lineage>
</organism>
<keyword evidence="2" id="KW-1133">Transmembrane helix</keyword>
<dbReference type="GO" id="GO:0003838">
    <property type="term" value="F:sterol 24-C-methyltransferase activity"/>
    <property type="evidence" value="ECO:0007669"/>
    <property type="project" value="TreeGrafter"/>
</dbReference>
<dbReference type="PANTHER" id="PTHR44068:SF1">
    <property type="entry name" value="HYPOTHETICAL LOC100005854"/>
    <property type="match status" value="1"/>
</dbReference>
<proteinExistence type="predicted"/>
<feature type="domain" description="Methyltransferase type 11" evidence="3">
    <location>
        <begin position="75"/>
        <end position="174"/>
    </location>
</feature>
<sequence>MKGKKRMRTWLVMISVIIVICVTLYQPLINYLSKQAANPTGIIGSIMTRIWSVSFRDMNEWSYSLMNLNDEDVILDIGFGSGSGIQHMKGMNRKNTIYGVDISEEAVKTASTLNKEYIDSGEVILTVGDVAYLDFEDEFFNLVIAGQTHIYWDELEKGLSECYRVLKERGTLFIACEIDKIEYHLPEYKNSEDFTNLLYEIGFSEINVKTHNNYIAFICNK</sequence>
<evidence type="ECO:0000313" key="4">
    <source>
        <dbReference type="EMBL" id="MBB2181434.1"/>
    </source>
</evidence>
<dbReference type="RefSeq" id="WP_228351212.1">
    <property type="nucleotide sequence ID" value="NZ_JACEGA010000001.1"/>
</dbReference>
<dbReference type="GO" id="GO:0016126">
    <property type="term" value="P:sterol biosynthetic process"/>
    <property type="evidence" value="ECO:0007669"/>
    <property type="project" value="TreeGrafter"/>
</dbReference>
<feature type="transmembrane region" description="Helical" evidence="2">
    <location>
        <begin position="7"/>
        <end position="25"/>
    </location>
</feature>
<evidence type="ECO:0000313" key="5">
    <source>
        <dbReference type="Proteomes" id="UP000574276"/>
    </source>
</evidence>
<dbReference type="Gene3D" id="3.40.50.150">
    <property type="entry name" value="Vaccinia Virus protein VP39"/>
    <property type="match status" value="1"/>
</dbReference>
<comment type="caution">
    <text evidence="4">The sequence shown here is derived from an EMBL/GenBank/DDBJ whole genome shotgun (WGS) entry which is preliminary data.</text>
</comment>
<keyword evidence="2" id="KW-0472">Membrane</keyword>
<dbReference type="SUPFAM" id="SSF53335">
    <property type="entry name" value="S-adenosyl-L-methionine-dependent methyltransferases"/>
    <property type="match status" value="1"/>
</dbReference>
<dbReference type="InterPro" id="IPR013216">
    <property type="entry name" value="Methyltransf_11"/>
</dbReference>
<keyword evidence="5" id="KW-1185">Reference proteome</keyword>
<evidence type="ECO:0000256" key="2">
    <source>
        <dbReference type="SAM" id="Phobius"/>
    </source>
</evidence>
<dbReference type="Proteomes" id="UP000574276">
    <property type="component" value="Unassembled WGS sequence"/>
</dbReference>
<keyword evidence="1 4" id="KW-0808">Transferase</keyword>
<dbReference type="AlphaFoldDB" id="A0A839JVZ3"/>
<dbReference type="EMBL" id="JACEGA010000001">
    <property type="protein sequence ID" value="MBB2181434.1"/>
    <property type="molecule type" value="Genomic_DNA"/>
</dbReference>
<evidence type="ECO:0000256" key="1">
    <source>
        <dbReference type="ARBA" id="ARBA00022679"/>
    </source>
</evidence>
<protein>
    <submittedName>
        <fullName evidence="4">Class I SAM-dependent methyltransferase</fullName>
    </submittedName>
</protein>
<dbReference type="PANTHER" id="PTHR44068">
    <property type="entry name" value="ZGC:194242"/>
    <property type="match status" value="1"/>
</dbReference>
<evidence type="ECO:0000259" key="3">
    <source>
        <dbReference type="Pfam" id="PF08241"/>
    </source>
</evidence>
<accession>A0A839JVZ3</accession>
<dbReference type="InterPro" id="IPR050447">
    <property type="entry name" value="Erg6_SMT_methyltransf"/>
</dbReference>
<keyword evidence="4" id="KW-0489">Methyltransferase</keyword>
<dbReference type="CDD" id="cd02440">
    <property type="entry name" value="AdoMet_MTases"/>
    <property type="match status" value="1"/>
</dbReference>